<gene>
    <name evidence="2" type="ORF">A3C07_01275</name>
</gene>
<keyword evidence="1" id="KW-1133">Transmembrane helix</keyword>
<evidence type="ECO:0000256" key="1">
    <source>
        <dbReference type="SAM" id="Phobius"/>
    </source>
</evidence>
<evidence type="ECO:0000313" key="3">
    <source>
        <dbReference type="Proteomes" id="UP000179023"/>
    </source>
</evidence>
<sequence>MNRNSKIFFAVISALLGIFLALVWFPVPASALQLPTQLVPQCGPVGDVQSVCSICHIFQLVDNILNFIFAMAAVGAVVMLLWGGFLLILPWPDPNRYTRGRKVLLNAFIGVLIIFFAWLAVDTIIKILAKQTVSPGEISGYGPWNQIPCDVFTVGAGTGPPPLPIIPPPIVGPDPIAIVAQQLKSGDFGTASCKDIFGSPVGAKTTIDELADSKPVTVCSSGCTGQSVCQQNPSVKVSAPMLGALSSTRVEGKQFIISSITTGSHSSLSCHYSGNCVDVVPKSGSIAEWENIRSSLASKVSGAIVKCEQGGSFVDCGAINPSNPTAHIHASYP</sequence>
<evidence type="ECO:0000313" key="2">
    <source>
        <dbReference type="EMBL" id="OHA00470.1"/>
    </source>
</evidence>
<name>A0A1G2KM02_9BACT</name>
<dbReference type="Proteomes" id="UP000179023">
    <property type="component" value="Unassembled WGS sequence"/>
</dbReference>
<reference evidence="2 3" key="1">
    <citation type="journal article" date="2016" name="Nat. Commun.">
        <title>Thousands of microbial genomes shed light on interconnected biogeochemical processes in an aquifer system.</title>
        <authorList>
            <person name="Anantharaman K."/>
            <person name="Brown C.T."/>
            <person name="Hug L.A."/>
            <person name="Sharon I."/>
            <person name="Castelle C.J."/>
            <person name="Probst A.J."/>
            <person name="Thomas B.C."/>
            <person name="Singh A."/>
            <person name="Wilkins M.J."/>
            <person name="Karaoz U."/>
            <person name="Brodie E.L."/>
            <person name="Williams K.H."/>
            <person name="Hubbard S.S."/>
            <person name="Banfield J.F."/>
        </authorList>
    </citation>
    <scope>NUCLEOTIDE SEQUENCE [LARGE SCALE GENOMIC DNA]</scope>
</reference>
<comment type="caution">
    <text evidence="2">The sequence shown here is derived from an EMBL/GenBank/DDBJ whole genome shotgun (WGS) entry which is preliminary data.</text>
</comment>
<dbReference type="EMBL" id="MHQI01000014">
    <property type="protein sequence ID" value="OHA00470.1"/>
    <property type="molecule type" value="Genomic_DNA"/>
</dbReference>
<organism evidence="2 3">
    <name type="scientific">Candidatus Sungbacteria bacterium RIFCSPHIGHO2_02_FULL_47_11</name>
    <dbReference type="NCBI Taxonomy" id="1802270"/>
    <lineage>
        <taxon>Bacteria</taxon>
        <taxon>Candidatus Sungiibacteriota</taxon>
    </lineage>
</organism>
<accession>A0A1G2KM02</accession>
<proteinExistence type="predicted"/>
<feature type="transmembrane region" description="Helical" evidence="1">
    <location>
        <begin position="67"/>
        <end position="91"/>
    </location>
</feature>
<dbReference type="Pfam" id="PF18895">
    <property type="entry name" value="T4SS_pilin"/>
    <property type="match status" value="1"/>
</dbReference>
<dbReference type="AlphaFoldDB" id="A0A1G2KM02"/>
<dbReference type="InterPro" id="IPR043993">
    <property type="entry name" value="T4SS_pilin"/>
</dbReference>
<protein>
    <submittedName>
        <fullName evidence="2">Uncharacterized protein</fullName>
    </submittedName>
</protein>
<dbReference type="STRING" id="1802270.A3C07_01275"/>
<feature type="transmembrane region" description="Helical" evidence="1">
    <location>
        <begin position="103"/>
        <end position="121"/>
    </location>
</feature>
<keyword evidence="1" id="KW-0812">Transmembrane</keyword>
<keyword evidence="1" id="KW-0472">Membrane</keyword>